<protein>
    <submittedName>
        <fullName evidence="1">Uncharacterized protein</fullName>
    </submittedName>
</protein>
<accession>A0AAW1USD6</accession>
<organism evidence="1 2">
    <name type="scientific">Henosepilachna vigintioctopunctata</name>
    <dbReference type="NCBI Taxonomy" id="420089"/>
    <lineage>
        <taxon>Eukaryota</taxon>
        <taxon>Metazoa</taxon>
        <taxon>Ecdysozoa</taxon>
        <taxon>Arthropoda</taxon>
        <taxon>Hexapoda</taxon>
        <taxon>Insecta</taxon>
        <taxon>Pterygota</taxon>
        <taxon>Neoptera</taxon>
        <taxon>Endopterygota</taxon>
        <taxon>Coleoptera</taxon>
        <taxon>Polyphaga</taxon>
        <taxon>Cucujiformia</taxon>
        <taxon>Coccinelloidea</taxon>
        <taxon>Coccinellidae</taxon>
        <taxon>Epilachninae</taxon>
        <taxon>Epilachnini</taxon>
        <taxon>Henosepilachna</taxon>
    </lineage>
</organism>
<dbReference type="AlphaFoldDB" id="A0AAW1USD6"/>
<evidence type="ECO:0000313" key="1">
    <source>
        <dbReference type="EMBL" id="KAK9884083.1"/>
    </source>
</evidence>
<dbReference type="Proteomes" id="UP001431783">
    <property type="component" value="Unassembled WGS sequence"/>
</dbReference>
<reference evidence="1 2" key="1">
    <citation type="submission" date="2023-03" db="EMBL/GenBank/DDBJ databases">
        <title>Genome insight into feeding habits of ladybird beetles.</title>
        <authorList>
            <person name="Li H.-S."/>
            <person name="Huang Y.-H."/>
            <person name="Pang H."/>
        </authorList>
    </citation>
    <scope>NUCLEOTIDE SEQUENCE [LARGE SCALE GENOMIC DNA]</scope>
    <source>
        <strain evidence="1">SYSU_2023b</strain>
        <tissue evidence="1">Whole body</tissue>
    </source>
</reference>
<sequence length="95" mass="11083">MAQPFIQNVRIRSENTINFAPRVQSGARCAKSEKECRNIFFDKEMLDANLCYTNSRIRVEIADCQDPTKNSYMRECDHNELMAFSGRLFIAEVKR</sequence>
<dbReference type="EMBL" id="JARQZJ010000092">
    <property type="protein sequence ID" value="KAK9884083.1"/>
    <property type="molecule type" value="Genomic_DNA"/>
</dbReference>
<name>A0AAW1USD6_9CUCU</name>
<gene>
    <name evidence="1" type="ORF">WA026_005022</name>
</gene>
<evidence type="ECO:0000313" key="2">
    <source>
        <dbReference type="Proteomes" id="UP001431783"/>
    </source>
</evidence>
<proteinExistence type="predicted"/>
<keyword evidence="2" id="KW-1185">Reference proteome</keyword>
<comment type="caution">
    <text evidence="1">The sequence shown here is derived from an EMBL/GenBank/DDBJ whole genome shotgun (WGS) entry which is preliminary data.</text>
</comment>